<dbReference type="RefSeq" id="XP_013899541.1">
    <property type="nucleotide sequence ID" value="XM_014044087.1"/>
</dbReference>
<feature type="region of interest" description="Disordered" evidence="1">
    <location>
        <begin position="128"/>
        <end position="168"/>
    </location>
</feature>
<feature type="compositionally biased region" description="Acidic residues" evidence="1">
    <location>
        <begin position="151"/>
        <end position="168"/>
    </location>
</feature>
<dbReference type="AlphaFoldDB" id="A0A0D2MIP7"/>
<accession>A0A0D2MIP7</accession>
<evidence type="ECO:0000256" key="1">
    <source>
        <dbReference type="SAM" id="MobiDB-lite"/>
    </source>
</evidence>
<dbReference type="KEGG" id="mng:MNEG_7439"/>
<evidence type="ECO:0000313" key="2">
    <source>
        <dbReference type="EMBL" id="KIZ00522.1"/>
    </source>
</evidence>
<dbReference type="EMBL" id="KK101533">
    <property type="protein sequence ID" value="KIZ00522.1"/>
    <property type="molecule type" value="Genomic_DNA"/>
</dbReference>
<name>A0A0D2MIP7_9CHLO</name>
<organism evidence="2 3">
    <name type="scientific">Monoraphidium neglectum</name>
    <dbReference type="NCBI Taxonomy" id="145388"/>
    <lineage>
        <taxon>Eukaryota</taxon>
        <taxon>Viridiplantae</taxon>
        <taxon>Chlorophyta</taxon>
        <taxon>core chlorophytes</taxon>
        <taxon>Chlorophyceae</taxon>
        <taxon>CS clade</taxon>
        <taxon>Sphaeropleales</taxon>
        <taxon>Selenastraceae</taxon>
        <taxon>Monoraphidium</taxon>
    </lineage>
</organism>
<protein>
    <submittedName>
        <fullName evidence="2">Uncharacterized protein</fullName>
    </submittedName>
</protein>
<dbReference type="STRING" id="145388.A0A0D2MIP7"/>
<keyword evidence="3" id="KW-1185">Reference proteome</keyword>
<dbReference type="GeneID" id="25740315"/>
<proteinExistence type="predicted"/>
<evidence type="ECO:0000313" key="3">
    <source>
        <dbReference type="Proteomes" id="UP000054498"/>
    </source>
</evidence>
<feature type="region of interest" description="Disordered" evidence="1">
    <location>
        <begin position="89"/>
        <end position="110"/>
    </location>
</feature>
<gene>
    <name evidence="2" type="ORF">MNEG_7439</name>
</gene>
<dbReference type="Proteomes" id="UP000054498">
    <property type="component" value="Unassembled WGS sequence"/>
</dbReference>
<sequence>MALRTCRTLPVRPVGSCGGRSRCCIVRQAAPAEGKPGASKVDGGDEEEFVGLLPEEDQEVPGTYFDALNRNTKLGKAVASAVDELEHLNDMVGRGGPRQTGSRGEGGREMESLAQADQLLQKLGLKGSLFGAAAAPPPPKSKKGKAGQGAAEDDDDLDLELLGEAEDA</sequence>
<reference evidence="2 3" key="1">
    <citation type="journal article" date="2013" name="BMC Genomics">
        <title>Reconstruction of the lipid metabolism for the microalga Monoraphidium neglectum from its genome sequence reveals characteristics suitable for biofuel production.</title>
        <authorList>
            <person name="Bogen C."/>
            <person name="Al-Dilaimi A."/>
            <person name="Albersmeier A."/>
            <person name="Wichmann J."/>
            <person name="Grundmann M."/>
            <person name="Rupp O."/>
            <person name="Lauersen K.J."/>
            <person name="Blifernez-Klassen O."/>
            <person name="Kalinowski J."/>
            <person name="Goesmann A."/>
            <person name="Mussgnug J.H."/>
            <person name="Kruse O."/>
        </authorList>
    </citation>
    <scope>NUCLEOTIDE SEQUENCE [LARGE SCALE GENOMIC DNA]</scope>
    <source>
        <strain evidence="2 3">SAG 48.87</strain>
    </source>
</reference>
<dbReference type="OrthoDB" id="513924at2759"/>